<proteinExistence type="predicted"/>
<dbReference type="Proteomes" id="UP000275078">
    <property type="component" value="Unassembled WGS sequence"/>
</dbReference>
<keyword evidence="3" id="KW-1185">Reference proteome</keyword>
<protein>
    <recommendedName>
        <fullName evidence="1">PH domain-containing protein</fullName>
    </recommendedName>
</protein>
<reference evidence="2 3" key="1">
    <citation type="journal article" date="2018" name="Nat. Ecol. Evol.">
        <title>Pezizomycetes genomes reveal the molecular basis of ectomycorrhizal truffle lifestyle.</title>
        <authorList>
            <person name="Murat C."/>
            <person name="Payen T."/>
            <person name="Noel B."/>
            <person name="Kuo A."/>
            <person name="Morin E."/>
            <person name="Chen J."/>
            <person name="Kohler A."/>
            <person name="Krizsan K."/>
            <person name="Balestrini R."/>
            <person name="Da Silva C."/>
            <person name="Montanini B."/>
            <person name="Hainaut M."/>
            <person name="Levati E."/>
            <person name="Barry K.W."/>
            <person name="Belfiori B."/>
            <person name="Cichocki N."/>
            <person name="Clum A."/>
            <person name="Dockter R.B."/>
            <person name="Fauchery L."/>
            <person name="Guy J."/>
            <person name="Iotti M."/>
            <person name="Le Tacon F."/>
            <person name="Lindquist E.A."/>
            <person name="Lipzen A."/>
            <person name="Malagnac F."/>
            <person name="Mello A."/>
            <person name="Molinier V."/>
            <person name="Miyauchi S."/>
            <person name="Poulain J."/>
            <person name="Riccioni C."/>
            <person name="Rubini A."/>
            <person name="Sitrit Y."/>
            <person name="Splivallo R."/>
            <person name="Traeger S."/>
            <person name="Wang M."/>
            <person name="Zifcakova L."/>
            <person name="Wipf D."/>
            <person name="Zambonelli A."/>
            <person name="Paolocci F."/>
            <person name="Nowrousian M."/>
            <person name="Ottonello S."/>
            <person name="Baldrian P."/>
            <person name="Spatafora J.W."/>
            <person name="Henrissat B."/>
            <person name="Nagy L.G."/>
            <person name="Aury J.M."/>
            <person name="Wincker P."/>
            <person name="Grigoriev I.V."/>
            <person name="Bonfante P."/>
            <person name="Martin F.M."/>
        </authorList>
    </citation>
    <scope>NUCLEOTIDE SEQUENCE [LARGE SCALE GENOMIC DNA]</scope>
    <source>
        <strain evidence="2 3">RN42</strain>
    </source>
</reference>
<dbReference type="InterPro" id="IPR001849">
    <property type="entry name" value="PH_domain"/>
</dbReference>
<dbReference type="AlphaFoldDB" id="A0A3N4HRT5"/>
<evidence type="ECO:0000259" key="1">
    <source>
        <dbReference type="PROSITE" id="PS50003"/>
    </source>
</evidence>
<accession>A0A3N4HRT5</accession>
<evidence type="ECO:0000313" key="3">
    <source>
        <dbReference type="Proteomes" id="UP000275078"/>
    </source>
</evidence>
<dbReference type="PROSITE" id="PS50003">
    <property type="entry name" value="PH_DOMAIN"/>
    <property type="match status" value="1"/>
</dbReference>
<feature type="domain" description="PH" evidence="1">
    <location>
        <begin position="1"/>
        <end position="76"/>
    </location>
</feature>
<gene>
    <name evidence="2" type="ORF">BJ508DRAFT_367291</name>
</gene>
<evidence type="ECO:0000313" key="2">
    <source>
        <dbReference type="EMBL" id="RPA72384.1"/>
    </source>
</evidence>
<organism evidence="2 3">
    <name type="scientific">Ascobolus immersus RN42</name>
    <dbReference type="NCBI Taxonomy" id="1160509"/>
    <lineage>
        <taxon>Eukaryota</taxon>
        <taxon>Fungi</taxon>
        <taxon>Dikarya</taxon>
        <taxon>Ascomycota</taxon>
        <taxon>Pezizomycotina</taxon>
        <taxon>Pezizomycetes</taxon>
        <taxon>Pezizales</taxon>
        <taxon>Ascobolaceae</taxon>
        <taxon>Ascobolus</taxon>
    </lineage>
</organism>
<sequence length="647" mass="72126">MSNSPVIRQESPSSTPRRARALRSLSVPLSESTPSRSLFKIIQSDVELDASDLTDLLNSDGPEYDSWLTDLRSSVRAVVYTCIHHLHKAHDIFDLYDCTNKYTRCVVLKEAIQSVWARWKAVAVRDIFDLVALEELEELLGSLSFLDCSCGSLQYFSSQCFRDEMRKERDGLKSVSERAGKIAEIVQVLIRRVRGKGVVGYVVPELEDASVADDGAKTVAFTLLDGDEAEHYITAFLEGVEAGDYEPRVGRRGWCDGLAIFGEGEPDEDEEEDEDELETYISFRNDCKDLALLKDGIVWDPYDRHEGFEVPDEVRDIIKEEGFDPKSVQFAGDSYNVALLAGLTDIAAAIDDPSNKLVNRPVVIPNGQDVAEVLLYPAYRDGILPRNLFEQYWPLFERDPLSAGDYDSLPPQIPILSGIPKLVTDGPSWTLRSTTLGQLIGKCADIDATKKAVKVAHVTFKASQDHVGEANSLITHLFGAQTQDNLYRGARLDDYRDSIRFDTPVTTKGNILGPGVYTTPDLDLALEDTVSRPSVLLVYKGVDERGLPKVKFNLGEEEEKREWEALAFAAKLDTVEKWDILKPATINALVLDAPYLANSKDFLVKGCKAHDYQREVVFKGRAVDRLRKALHAIVYFQPTPVGDGELL</sequence>
<name>A0A3N4HRT5_ASCIM</name>
<dbReference type="EMBL" id="ML119864">
    <property type="protein sequence ID" value="RPA72384.1"/>
    <property type="molecule type" value="Genomic_DNA"/>
</dbReference>